<accession>A0A5B8NJW4</accession>
<dbReference type="AlphaFoldDB" id="A0A5B8NJW4"/>
<reference evidence="1" key="1">
    <citation type="submission" date="2019-08" db="EMBL/GenBank/DDBJ databases">
        <title>Carotenoids and Carotenoid Binding Proteins in the Halophilic Cyanobacterium Euhalothece sp. ZM00.</title>
        <authorList>
            <person name="Cho S.M."/>
            <person name="Song J.Y."/>
            <person name="Park Y.-I."/>
        </authorList>
    </citation>
    <scope>NUCLEOTIDE SEQUENCE [LARGE SCALE GENOMIC DNA]</scope>
    <source>
        <strain evidence="1">Z-M001</strain>
    </source>
</reference>
<dbReference type="EMBL" id="CP042326">
    <property type="protein sequence ID" value="QDZ38650.1"/>
    <property type="molecule type" value="Genomic_DNA"/>
</dbReference>
<name>A0A5B8NJW4_9CHRO</name>
<dbReference type="OrthoDB" id="467253at2"/>
<dbReference type="KEGG" id="enn:FRE64_01025"/>
<keyword evidence="2" id="KW-1185">Reference proteome</keyword>
<evidence type="ECO:0000313" key="2">
    <source>
        <dbReference type="Proteomes" id="UP000318453"/>
    </source>
</evidence>
<proteinExistence type="predicted"/>
<dbReference type="RefSeq" id="WP_146294261.1">
    <property type="nucleotide sequence ID" value="NZ_CP042326.1"/>
</dbReference>
<evidence type="ECO:0000313" key="1">
    <source>
        <dbReference type="EMBL" id="QDZ38650.1"/>
    </source>
</evidence>
<gene>
    <name evidence="1" type="ORF">FRE64_01025</name>
</gene>
<sequence>MKKYPQLMRLIWSYYRENKSESERLEVLKKCKIKRRWGTFRVDCPSKEVANLIRDIIPLLELPIIKLRLAKRIKIFIKGQLFENYTVGSEGLSPADAKKFLSNY</sequence>
<dbReference type="Proteomes" id="UP000318453">
    <property type="component" value="Chromosome"/>
</dbReference>
<protein>
    <submittedName>
        <fullName evidence="1">Uncharacterized protein</fullName>
    </submittedName>
</protein>
<organism evidence="1 2">
    <name type="scientific">Euhalothece natronophila Z-M001</name>
    <dbReference type="NCBI Taxonomy" id="522448"/>
    <lineage>
        <taxon>Bacteria</taxon>
        <taxon>Bacillati</taxon>
        <taxon>Cyanobacteriota</taxon>
        <taxon>Cyanophyceae</taxon>
        <taxon>Oscillatoriophycideae</taxon>
        <taxon>Chroococcales</taxon>
        <taxon>Halothecacae</taxon>
        <taxon>Halothece cluster</taxon>
        <taxon>Euhalothece</taxon>
    </lineage>
</organism>